<comment type="cofactor">
    <cofactor evidence="1">
        <name>Mn(2+)</name>
        <dbReference type="ChEBI" id="CHEBI:29035"/>
    </cofactor>
</comment>
<keyword evidence="9" id="KW-0732">Signal</keyword>
<dbReference type="EMBL" id="CP017641">
    <property type="protein sequence ID" value="APZ96973.1"/>
    <property type="molecule type" value="Genomic_DNA"/>
</dbReference>
<evidence type="ECO:0000256" key="2">
    <source>
        <dbReference type="ARBA" id="ARBA00001946"/>
    </source>
</evidence>
<dbReference type="GO" id="GO:0006281">
    <property type="term" value="P:DNA repair"/>
    <property type="evidence" value="ECO:0007669"/>
    <property type="project" value="UniProtKB-KW"/>
</dbReference>
<keyword evidence="12" id="KW-1185">Reference proteome</keyword>
<dbReference type="AlphaFoldDB" id="A0A1P8WSE4"/>
<evidence type="ECO:0000256" key="4">
    <source>
        <dbReference type="ARBA" id="ARBA00022723"/>
    </source>
</evidence>
<dbReference type="GO" id="GO:0046872">
    <property type="term" value="F:metal ion binding"/>
    <property type="evidence" value="ECO:0007669"/>
    <property type="project" value="UniProtKB-KW"/>
</dbReference>
<accession>A0A1P8WSE4</accession>
<dbReference type="GO" id="GO:0004518">
    <property type="term" value="F:nuclease activity"/>
    <property type="evidence" value="ECO:0007669"/>
    <property type="project" value="UniProtKB-KW"/>
</dbReference>
<dbReference type="InterPro" id="IPR005135">
    <property type="entry name" value="Endo/exonuclease/phosphatase"/>
</dbReference>
<dbReference type="STRING" id="1891926.Fuma_06649"/>
<dbReference type="SUPFAM" id="SSF56219">
    <property type="entry name" value="DNase I-like"/>
    <property type="match status" value="1"/>
</dbReference>
<feature type="signal peptide" evidence="9">
    <location>
        <begin position="1"/>
        <end position="23"/>
    </location>
</feature>
<evidence type="ECO:0000313" key="11">
    <source>
        <dbReference type="EMBL" id="APZ96973.1"/>
    </source>
</evidence>
<dbReference type="KEGG" id="fmr:Fuma_06649"/>
<feature type="domain" description="Endonuclease/exonuclease/phosphatase" evidence="10">
    <location>
        <begin position="32"/>
        <end position="257"/>
    </location>
</feature>
<keyword evidence="8" id="KW-0234">DNA repair</keyword>
<evidence type="ECO:0000256" key="3">
    <source>
        <dbReference type="ARBA" id="ARBA00022722"/>
    </source>
</evidence>
<evidence type="ECO:0000256" key="6">
    <source>
        <dbReference type="ARBA" id="ARBA00022801"/>
    </source>
</evidence>
<evidence type="ECO:0000256" key="5">
    <source>
        <dbReference type="ARBA" id="ARBA00022763"/>
    </source>
</evidence>
<keyword evidence="3" id="KW-0540">Nuclease</keyword>
<keyword evidence="5" id="KW-0227">DNA damage</keyword>
<gene>
    <name evidence="11" type="ORF">Fuma_06649</name>
</gene>
<sequence length="273" mass="30789" precursor="true">MQWTWNTLLTLLIAIAVPQGALSDEPKALSIATYNICWGNVNLPLMLETIRQADADVVCLQETTARSEVLLRQQLKDVYPNIRFSGHNGPYAAERFGVLSKLRLAKYRFHWPPRRFFGFVTFSVSHNSQAVNIVNVHLAPFTLQRPRSIGQLMQQLSNTELQHKEEIEAVIQFVDTKTPTILAGDFNSMTGFAAPRRLQDAGFTDSFAAVTESPAKHPTWFWPLRTGTAQLRIDYIFHSPHFQTVSSHIDPANASDHRLLLSKVKLVSDHSTP</sequence>
<protein>
    <submittedName>
        <fullName evidence="11">Exodeoxyribonuclease III (Xth)</fullName>
    </submittedName>
</protein>
<feature type="chain" id="PRO_5012727023" evidence="9">
    <location>
        <begin position="24"/>
        <end position="273"/>
    </location>
</feature>
<dbReference type="PANTHER" id="PTHR15822">
    <property type="entry name" value="TRAF AND TNF RECEPTOR-ASSOCIATED PROTEIN"/>
    <property type="match status" value="1"/>
</dbReference>
<dbReference type="OrthoDB" id="9812856at2"/>
<dbReference type="RefSeq" id="WP_077027930.1">
    <property type="nucleotide sequence ID" value="NZ_CP017641.1"/>
</dbReference>
<dbReference type="Gene3D" id="3.60.10.10">
    <property type="entry name" value="Endonuclease/exonuclease/phosphatase"/>
    <property type="match status" value="1"/>
</dbReference>
<keyword evidence="7" id="KW-0460">Magnesium</keyword>
<reference evidence="11 12" key="1">
    <citation type="journal article" date="2016" name="Front. Microbiol.">
        <title>Fuerstia marisgermanicae gen. nov., sp. nov., an Unusual Member of the Phylum Planctomycetes from the German Wadden Sea.</title>
        <authorList>
            <person name="Kohn T."/>
            <person name="Heuer A."/>
            <person name="Jogler M."/>
            <person name="Vollmers J."/>
            <person name="Boedeker C."/>
            <person name="Bunk B."/>
            <person name="Rast P."/>
            <person name="Borchert D."/>
            <person name="Glockner I."/>
            <person name="Freese H.M."/>
            <person name="Klenk H.P."/>
            <person name="Overmann J."/>
            <person name="Kaster A.K."/>
            <person name="Rohde M."/>
            <person name="Wiegand S."/>
            <person name="Jogler C."/>
        </authorList>
    </citation>
    <scope>NUCLEOTIDE SEQUENCE [LARGE SCALE GENOMIC DNA]</scope>
    <source>
        <strain evidence="11 12">NH11</strain>
    </source>
</reference>
<evidence type="ECO:0000256" key="7">
    <source>
        <dbReference type="ARBA" id="ARBA00022842"/>
    </source>
</evidence>
<dbReference type="GO" id="GO:0016787">
    <property type="term" value="F:hydrolase activity"/>
    <property type="evidence" value="ECO:0007669"/>
    <property type="project" value="UniProtKB-KW"/>
</dbReference>
<proteinExistence type="predicted"/>
<evidence type="ECO:0000313" key="12">
    <source>
        <dbReference type="Proteomes" id="UP000187735"/>
    </source>
</evidence>
<keyword evidence="6" id="KW-0378">Hydrolase</keyword>
<dbReference type="Proteomes" id="UP000187735">
    <property type="component" value="Chromosome"/>
</dbReference>
<keyword evidence="4" id="KW-0479">Metal-binding</keyword>
<evidence type="ECO:0000256" key="1">
    <source>
        <dbReference type="ARBA" id="ARBA00001936"/>
    </source>
</evidence>
<dbReference type="InterPro" id="IPR051547">
    <property type="entry name" value="TDP2-like"/>
</dbReference>
<dbReference type="PANTHER" id="PTHR15822:SF4">
    <property type="entry name" value="TYROSYL-DNA PHOSPHODIESTERASE 2"/>
    <property type="match status" value="1"/>
</dbReference>
<dbReference type="Pfam" id="PF03372">
    <property type="entry name" value="Exo_endo_phos"/>
    <property type="match status" value="1"/>
</dbReference>
<organism evidence="11 12">
    <name type="scientific">Fuerstiella marisgermanici</name>
    <dbReference type="NCBI Taxonomy" id="1891926"/>
    <lineage>
        <taxon>Bacteria</taxon>
        <taxon>Pseudomonadati</taxon>
        <taxon>Planctomycetota</taxon>
        <taxon>Planctomycetia</taxon>
        <taxon>Planctomycetales</taxon>
        <taxon>Planctomycetaceae</taxon>
        <taxon>Fuerstiella</taxon>
    </lineage>
</organism>
<name>A0A1P8WSE4_9PLAN</name>
<evidence type="ECO:0000256" key="8">
    <source>
        <dbReference type="ARBA" id="ARBA00023204"/>
    </source>
</evidence>
<evidence type="ECO:0000259" key="10">
    <source>
        <dbReference type="Pfam" id="PF03372"/>
    </source>
</evidence>
<dbReference type="InterPro" id="IPR036691">
    <property type="entry name" value="Endo/exonu/phosph_ase_sf"/>
</dbReference>
<comment type="cofactor">
    <cofactor evidence="2">
        <name>Mg(2+)</name>
        <dbReference type="ChEBI" id="CHEBI:18420"/>
    </cofactor>
</comment>
<evidence type="ECO:0000256" key="9">
    <source>
        <dbReference type="SAM" id="SignalP"/>
    </source>
</evidence>